<dbReference type="InterPro" id="IPR017468">
    <property type="entry name" value="Chain_len_reg_EpsF"/>
</dbReference>
<evidence type="ECO:0000259" key="8">
    <source>
        <dbReference type="Pfam" id="PF02706"/>
    </source>
</evidence>
<dbReference type="InterPro" id="IPR050445">
    <property type="entry name" value="Bact_polysacc_biosynth/exp"/>
</dbReference>
<evidence type="ECO:0000256" key="5">
    <source>
        <dbReference type="ARBA" id="ARBA00023136"/>
    </source>
</evidence>
<keyword evidence="2" id="KW-1003">Cell membrane</keyword>
<feature type="domain" description="Polysaccharide chain length determinant N-terminal" evidence="8">
    <location>
        <begin position="3"/>
        <end position="88"/>
    </location>
</feature>
<keyword evidence="6" id="KW-0175">Coiled coil</keyword>
<evidence type="ECO:0000313" key="11">
    <source>
        <dbReference type="Proteomes" id="UP000672097"/>
    </source>
</evidence>
<evidence type="ECO:0000259" key="9">
    <source>
        <dbReference type="Pfam" id="PF13807"/>
    </source>
</evidence>
<evidence type="ECO:0000256" key="6">
    <source>
        <dbReference type="SAM" id="Coils"/>
    </source>
</evidence>
<organism evidence="10 11">
    <name type="scientific">Ideonella paludis</name>
    <dbReference type="NCBI Taxonomy" id="1233411"/>
    <lineage>
        <taxon>Bacteria</taxon>
        <taxon>Pseudomonadati</taxon>
        <taxon>Pseudomonadota</taxon>
        <taxon>Betaproteobacteria</taxon>
        <taxon>Burkholderiales</taxon>
        <taxon>Sphaerotilaceae</taxon>
        <taxon>Ideonella</taxon>
    </lineage>
</organism>
<dbReference type="Proteomes" id="UP000672097">
    <property type="component" value="Unassembled WGS sequence"/>
</dbReference>
<dbReference type="InterPro" id="IPR032807">
    <property type="entry name" value="GNVR"/>
</dbReference>
<protein>
    <submittedName>
        <fullName evidence="10">Chain length determinant protein EpsF</fullName>
    </submittedName>
</protein>
<keyword evidence="11" id="KW-1185">Reference proteome</keyword>
<evidence type="ECO:0000313" key="10">
    <source>
        <dbReference type="EMBL" id="MBQ0933714.1"/>
    </source>
</evidence>
<evidence type="ECO:0000256" key="2">
    <source>
        <dbReference type="ARBA" id="ARBA00022475"/>
    </source>
</evidence>
<dbReference type="Pfam" id="PF13807">
    <property type="entry name" value="GNVR"/>
    <property type="match status" value="1"/>
</dbReference>
<dbReference type="PANTHER" id="PTHR32309:SF13">
    <property type="entry name" value="FERRIC ENTEROBACTIN TRANSPORT PROTEIN FEPE"/>
    <property type="match status" value="1"/>
</dbReference>
<dbReference type="NCBIfam" id="TIGR03017">
    <property type="entry name" value="EpsF"/>
    <property type="match status" value="1"/>
</dbReference>
<reference evidence="10 11" key="1">
    <citation type="submission" date="2021-04" db="EMBL/GenBank/DDBJ databases">
        <title>The genome sequence of type strain Ideonella paludis KCTC 32238.</title>
        <authorList>
            <person name="Liu Y."/>
        </authorList>
    </citation>
    <scope>NUCLEOTIDE SEQUENCE [LARGE SCALE GENOMIC DNA]</scope>
    <source>
        <strain evidence="10 11">KCTC 32238</strain>
    </source>
</reference>
<evidence type="ECO:0000256" key="4">
    <source>
        <dbReference type="ARBA" id="ARBA00022989"/>
    </source>
</evidence>
<comment type="subcellular location">
    <subcellularLocation>
        <location evidence="1">Cell membrane</location>
        <topology evidence="1">Multi-pass membrane protein</topology>
    </subcellularLocation>
</comment>
<feature type="transmembrane region" description="Helical" evidence="7">
    <location>
        <begin position="397"/>
        <end position="418"/>
    </location>
</feature>
<proteinExistence type="predicted"/>
<feature type="domain" description="Tyrosine-protein kinase G-rich" evidence="9">
    <location>
        <begin position="341"/>
        <end position="420"/>
    </location>
</feature>
<dbReference type="RefSeq" id="WP_210804944.1">
    <property type="nucleotide sequence ID" value="NZ_JAGQDG010000001.1"/>
</dbReference>
<keyword evidence="3 7" id="KW-0812">Transmembrane</keyword>
<name>A0ABS5DRD7_9BURK</name>
<comment type="caution">
    <text evidence="10">The sequence shown here is derived from an EMBL/GenBank/DDBJ whole genome shotgun (WGS) entry which is preliminary data.</text>
</comment>
<dbReference type="PANTHER" id="PTHR32309">
    <property type="entry name" value="TYROSINE-PROTEIN KINASE"/>
    <property type="match status" value="1"/>
</dbReference>
<dbReference type="EMBL" id="JAGQDG010000001">
    <property type="protein sequence ID" value="MBQ0933714.1"/>
    <property type="molecule type" value="Genomic_DNA"/>
</dbReference>
<accession>A0ABS5DRD7</accession>
<feature type="coiled-coil region" evidence="6">
    <location>
        <begin position="257"/>
        <end position="358"/>
    </location>
</feature>
<dbReference type="InterPro" id="IPR003856">
    <property type="entry name" value="LPS_length_determ_N"/>
</dbReference>
<dbReference type="Pfam" id="PF02706">
    <property type="entry name" value="Wzz"/>
    <property type="match status" value="1"/>
</dbReference>
<evidence type="ECO:0000256" key="7">
    <source>
        <dbReference type="SAM" id="Phobius"/>
    </source>
</evidence>
<evidence type="ECO:0000256" key="3">
    <source>
        <dbReference type="ARBA" id="ARBA00022692"/>
    </source>
</evidence>
<keyword evidence="5 7" id="KW-0472">Membrane</keyword>
<evidence type="ECO:0000256" key="1">
    <source>
        <dbReference type="ARBA" id="ARBA00004651"/>
    </source>
</evidence>
<gene>
    <name evidence="10" type="primary">epsF</name>
    <name evidence="10" type="ORF">KAK11_00130</name>
</gene>
<sequence length="475" mass="51513">MNFSQFVAILQARWKLSAALLGLVLLATAAFSLLSPKRYTATASVVVDVKPDPITGLVLGPVLNPSIMATQVDIIQSSRVATRVARNLKLNNNPLVREQWQEATGGAGDINDWLARNFLTQLEVRPSRESNVISIGFQAPDPAFAAALANAFVQAYIDTAVELRVDPAKQYSGFFDQRAKDARDALEAASARLSVFQRDNGIVGSDERLDVETARLNDLSSQLVMMQAISSESRSREAQAAAGKGDRLSEAMVNPVVTNLKFELNRAEAQLQELNTRLGDKHPQVEQAKASVAELRSRLNTELQRSTSSVGVTASINASREAQTRSQLEAQRAKVLKLKEQRDAMAVLQRDVENAQRSYDTIVGRLNQTQLESQTQQSNINVLSPATVPLKPSSPKVLLNMALAAFVGTLLAVGLALVRELLDRRVRSTTDLIDTLGVPVLGVVPKPILARGKPSLMAQRVISGRLASPTRSAKA</sequence>
<keyword evidence="4 7" id="KW-1133">Transmembrane helix</keyword>